<feature type="transmembrane region" description="Helical" evidence="6">
    <location>
        <begin position="43"/>
        <end position="68"/>
    </location>
</feature>
<feature type="transmembrane region" description="Helical" evidence="6">
    <location>
        <begin position="293"/>
        <end position="310"/>
    </location>
</feature>
<keyword evidence="4 6" id="KW-1133">Transmembrane helix</keyword>
<gene>
    <name evidence="8" type="ORF">NEZAVI_LOCUS14801</name>
</gene>
<feature type="transmembrane region" description="Helical" evidence="6">
    <location>
        <begin position="109"/>
        <end position="127"/>
    </location>
</feature>
<dbReference type="SUPFAM" id="SSF103473">
    <property type="entry name" value="MFS general substrate transporter"/>
    <property type="match status" value="1"/>
</dbReference>
<feature type="transmembrane region" description="Helical" evidence="6">
    <location>
        <begin position="167"/>
        <end position="190"/>
    </location>
</feature>
<evidence type="ECO:0000259" key="7">
    <source>
        <dbReference type="PROSITE" id="PS50850"/>
    </source>
</evidence>
<keyword evidence="2" id="KW-0813">Transport</keyword>
<evidence type="ECO:0000256" key="2">
    <source>
        <dbReference type="ARBA" id="ARBA00022448"/>
    </source>
</evidence>
<comment type="subcellular location">
    <subcellularLocation>
        <location evidence="1">Membrane</location>
        <topology evidence="1">Multi-pass membrane protein</topology>
    </subcellularLocation>
</comment>
<reference evidence="8" key="1">
    <citation type="submission" date="2022-01" db="EMBL/GenBank/DDBJ databases">
        <authorList>
            <person name="King R."/>
        </authorList>
    </citation>
    <scope>NUCLEOTIDE SEQUENCE</scope>
</reference>
<evidence type="ECO:0000313" key="9">
    <source>
        <dbReference type="Proteomes" id="UP001152798"/>
    </source>
</evidence>
<feature type="transmembrane region" description="Helical" evidence="6">
    <location>
        <begin position="356"/>
        <end position="378"/>
    </location>
</feature>
<dbReference type="Proteomes" id="UP001152798">
    <property type="component" value="Chromosome 7"/>
</dbReference>
<accession>A0A9P0HT76</accession>
<feature type="transmembrane region" description="Helical" evidence="6">
    <location>
        <begin position="444"/>
        <end position="467"/>
    </location>
</feature>
<dbReference type="GO" id="GO:0022857">
    <property type="term" value="F:transmembrane transporter activity"/>
    <property type="evidence" value="ECO:0007669"/>
    <property type="project" value="InterPro"/>
</dbReference>
<dbReference type="AlphaFoldDB" id="A0A9P0HT76"/>
<dbReference type="InterPro" id="IPR036259">
    <property type="entry name" value="MFS_trans_sf"/>
</dbReference>
<name>A0A9P0HT76_NEZVI</name>
<keyword evidence="3 6" id="KW-0812">Transmembrane</keyword>
<proteinExistence type="predicted"/>
<keyword evidence="5 6" id="KW-0472">Membrane</keyword>
<evidence type="ECO:0000256" key="5">
    <source>
        <dbReference type="ARBA" id="ARBA00023136"/>
    </source>
</evidence>
<feature type="transmembrane region" description="Helical" evidence="6">
    <location>
        <begin position="385"/>
        <end position="404"/>
    </location>
</feature>
<protein>
    <recommendedName>
        <fullName evidence="7">Major facilitator superfamily (MFS) profile domain-containing protein</fullName>
    </recommendedName>
</protein>
<keyword evidence="9" id="KW-1185">Reference proteome</keyword>
<dbReference type="InterPro" id="IPR011701">
    <property type="entry name" value="MFS"/>
</dbReference>
<evidence type="ECO:0000256" key="6">
    <source>
        <dbReference type="SAM" id="Phobius"/>
    </source>
</evidence>
<evidence type="ECO:0000256" key="1">
    <source>
        <dbReference type="ARBA" id="ARBA00004141"/>
    </source>
</evidence>
<organism evidence="8 9">
    <name type="scientific">Nezara viridula</name>
    <name type="common">Southern green stink bug</name>
    <name type="synonym">Cimex viridulus</name>
    <dbReference type="NCBI Taxonomy" id="85310"/>
    <lineage>
        <taxon>Eukaryota</taxon>
        <taxon>Metazoa</taxon>
        <taxon>Ecdysozoa</taxon>
        <taxon>Arthropoda</taxon>
        <taxon>Hexapoda</taxon>
        <taxon>Insecta</taxon>
        <taxon>Pterygota</taxon>
        <taxon>Neoptera</taxon>
        <taxon>Paraneoptera</taxon>
        <taxon>Hemiptera</taxon>
        <taxon>Heteroptera</taxon>
        <taxon>Panheteroptera</taxon>
        <taxon>Pentatomomorpha</taxon>
        <taxon>Pentatomoidea</taxon>
        <taxon>Pentatomidae</taxon>
        <taxon>Pentatominae</taxon>
        <taxon>Nezara</taxon>
    </lineage>
</organism>
<feature type="transmembrane region" description="Helical" evidence="6">
    <location>
        <begin position="202"/>
        <end position="225"/>
    </location>
</feature>
<dbReference type="Gene3D" id="1.20.1250.20">
    <property type="entry name" value="MFS general substrate transporter like domains"/>
    <property type="match status" value="1"/>
</dbReference>
<evidence type="ECO:0000256" key="4">
    <source>
        <dbReference type="ARBA" id="ARBA00022989"/>
    </source>
</evidence>
<feature type="transmembrane region" description="Helical" evidence="6">
    <location>
        <begin position="80"/>
        <end position="97"/>
    </location>
</feature>
<dbReference type="EMBL" id="OV725083">
    <property type="protein sequence ID" value="CAH1406971.1"/>
    <property type="molecule type" value="Genomic_DNA"/>
</dbReference>
<feature type="transmembrane region" description="Helical" evidence="6">
    <location>
        <begin position="473"/>
        <end position="493"/>
    </location>
</feature>
<evidence type="ECO:0000256" key="3">
    <source>
        <dbReference type="ARBA" id="ARBA00022692"/>
    </source>
</evidence>
<feature type="domain" description="Major facilitator superfamily (MFS) profile" evidence="7">
    <location>
        <begin position="40"/>
        <end position="496"/>
    </location>
</feature>
<evidence type="ECO:0000313" key="8">
    <source>
        <dbReference type="EMBL" id="CAH1406971.1"/>
    </source>
</evidence>
<dbReference type="OrthoDB" id="3936150at2759"/>
<sequence length="503" mass="55643">MVVHTQENVEEKPDRTCSIASVNTIDLETAINKTGCGKFNWMIILLTFPVASTSVFVTGSMSYVISVAVADLDLTATGKALLQSSPYAGMIVSGYIWGSLSDAFGRKNLMVIGFLSDFFLNIAAGLIKSLPVILFFKFLSGFMVSGPYSIFMVYMSEVFSQRHRDMIAQFLGVFTSVGSIIQSVLAMWLIPLALPDWMPFKAWQLFTMCGGIPSLLIGLSCLFFYESPKFLVDKGRSEKALNVCRNIFTINTGLPPLSFPVNKIHAKNSDSATNKSICSRVWNEIMDMFRPPYLLKALTVFIIFVLMFASQNTLRLWMPEIFTLLQNSSVTDIEGLCPLIAEDRNSTKVMAPKESVYLSMIAIHGCCLACHLLFAVTVRCLKRKVILVISISAAGFCIFSIPWISANMSLLPISIFLALFEASIYAFFGAIVQIFPTHLRAKSVSLAMVLGRIAIFLGNFLLSNVMFTNCNEMFWSLAAGALCIVIFSLLLSFTPHDDSKITE</sequence>
<feature type="transmembrane region" description="Helical" evidence="6">
    <location>
        <begin position="133"/>
        <end position="155"/>
    </location>
</feature>
<feature type="transmembrane region" description="Helical" evidence="6">
    <location>
        <begin position="410"/>
        <end position="432"/>
    </location>
</feature>
<dbReference type="PROSITE" id="PS50850">
    <property type="entry name" value="MFS"/>
    <property type="match status" value="1"/>
</dbReference>
<dbReference type="GO" id="GO:0016020">
    <property type="term" value="C:membrane"/>
    <property type="evidence" value="ECO:0007669"/>
    <property type="project" value="UniProtKB-SubCell"/>
</dbReference>
<dbReference type="PANTHER" id="PTHR23511:SF36">
    <property type="entry name" value="EG:BACR7A4.13 PROTEIN-RELATED"/>
    <property type="match status" value="1"/>
</dbReference>
<dbReference type="Pfam" id="PF07690">
    <property type="entry name" value="MFS_1"/>
    <property type="match status" value="1"/>
</dbReference>
<dbReference type="InterPro" id="IPR020846">
    <property type="entry name" value="MFS_dom"/>
</dbReference>
<dbReference type="PANTHER" id="PTHR23511">
    <property type="entry name" value="SYNAPTIC VESICLE GLYCOPROTEIN 2"/>
    <property type="match status" value="1"/>
</dbReference>